<dbReference type="Proteomes" id="UP001149165">
    <property type="component" value="Unassembled WGS sequence"/>
</dbReference>
<protein>
    <submittedName>
        <fullName evidence="1">Isoprenoid synthase domain-containing protein</fullName>
    </submittedName>
</protein>
<gene>
    <name evidence="1" type="ORF">N7456_005790</name>
</gene>
<evidence type="ECO:0000313" key="1">
    <source>
        <dbReference type="EMBL" id="KAJ5109115.1"/>
    </source>
</evidence>
<accession>A0A9W9G009</accession>
<comment type="caution">
    <text evidence="1">The sequence shown here is derived from an EMBL/GenBank/DDBJ whole genome shotgun (WGS) entry which is preliminary data.</text>
</comment>
<keyword evidence="2" id="KW-1185">Reference proteome</keyword>
<proteinExistence type="predicted"/>
<dbReference type="Gene3D" id="1.10.600.10">
    <property type="entry name" value="Farnesyl Diphosphate Synthase"/>
    <property type="match status" value="1"/>
</dbReference>
<dbReference type="AlphaFoldDB" id="A0A9W9G009"/>
<evidence type="ECO:0000313" key="2">
    <source>
        <dbReference type="Proteomes" id="UP001149165"/>
    </source>
</evidence>
<reference evidence="1" key="1">
    <citation type="submission" date="2022-11" db="EMBL/GenBank/DDBJ databases">
        <authorList>
            <person name="Petersen C."/>
        </authorList>
    </citation>
    <scope>NUCLEOTIDE SEQUENCE</scope>
    <source>
        <strain evidence="1">IBT 30069</strain>
    </source>
</reference>
<dbReference type="EMBL" id="JAPQKH010000003">
    <property type="protein sequence ID" value="KAJ5109115.1"/>
    <property type="molecule type" value="Genomic_DNA"/>
</dbReference>
<reference evidence="1" key="2">
    <citation type="journal article" date="2023" name="IMA Fungus">
        <title>Comparative genomic study of the Penicillium genus elucidates a diverse pangenome and 15 lateral gene transfer events.</title>
        <authorList>
            <person name="Petersen C."/>
            <person name="Sorensen T."/>
            <person name="Nielsen M.R."/>
            <person name="Sondergaard T.E."/>
            <person name="Sorensen J.L."/>
            <person name="Fitzpatrick D.A."/>
            <person name="Frisvad J.C."/>
            <person name="Nielsen K.L."/>
        </authorList>
    </citation>
    <scope>NUCLEOTIDE SEQUENCE</scope>
    <source>
        <strain evidence="1">IBT 30069</strain>
    </source>
</reference>
<sequence length="296" mass="34263">MENYTPYLKLNVLLAMFYLSSYRNVLRGELTLQLRFLIMPSSKTTDALETPESREAAEQSDKFDILASEVLGIDHPLPMAMMSAVHQYLMAKHEAIPTFRNFEEYIKYRVIHIGSRADFNLSTLTLLVCILMNIPIGFEDLGKIHHITQPLDEYFALCNDYFSYWKEKEDTRGGEYPSAVTFLMKTQDISEDVALEIIKEKMIALEETHYSALRNSMAENTLSLEQQRFIHYLQLAQGGAHAFNCTAYRYNLDAAKRVNTKLETKRYVIWMRSSVHGKDFVFICVKNHCPKVQMPN</sequence>
<dbReference type="SUPFAM" id="SSF48576">
    <property type="entry name" value="Terpenoid synthases"/>
    <property type="match status" value="1"/>
</dbReference>
<organism evidence="1 2">
    <name type="scientific">Penicillium angulare</name>
    <dbReference type="NCBI Taxonomy" id="116970"/>
    <lineage>
        <taxon>Eukaryota</taxon>
        <taxon>Fungi</taxon>
        <taxon>Dikarya</taxon>
        <taxon>Ascomycota</taxon>
        <taxon>Pezizomycotina</taxon>
        <taxon>Eurotiomycetes</taxon>
        <taxon>Eurotiomycetidae</taxon>
        <taxon>Eurotiales</taxon>
        <taxon>Aspergillaceae</taxon>
        <taxon>Penicillium</taxon>
    </lineage>
</organism>
<dbReference type="InterPro" id="IPR008949">
    <property type="entry name" value="Isoprenoid_synthase_dom_sf"/>
</dbReference>
<name>A0A9W9G009_9EURO</name>
<dbReference type="OrthoDB" id="4526840at2759"/>
<dbReference type="Pfam" id="PF19086">
    <property type="entry name" value="Terpene_syn_C_2"/>
    <property type="match status" value="1"/>
</dbReference>